<gene>
    <name evidence="9" type="primary">TMEM179B</name>
</gene>
<dbReference type="HOGENOM" id="CLU_109636_0_0_1"/>
<feature type="signal peptide" evidence="8">
    <location>
        <begin position="1"/>
        <end position="25"/>
    </location>
</feature>
<keyword evidence="4 7" id="KW-0472">Membrane</keyword>
<dbReference type="InterPro" id="IPR059010">
    <property type="entry name" value="TMEM179-179B"/>
</dbReference>
<feature type="chain" id="PRO_5027591150" evidence="8">
    <location>
        <begin position="26"/>
        <end position="223"/>
    </location>
</feature>
<accession>F6PP05</accession>
<dbReference type="GeneTree" id="ENSGT00510000048151"/>
<dbReference type="InParanoid" id="F6PP05"/>
<feature type="transmembrane region" description="Helical" evidence="7">
    <location>
        <begin position="167"/>
        <end position="185"/>
    </location>
</feature>
<name>F6PP05_ORNAN</name>
<dbReference type="Pfam" id="PF26158">
    <property type="entry name" value="Claudin_TMEM179-179B"/>
    <property type="match status" value="1"/>
</dbReference>
<dbReference type="STRING" id="9258.ENSOANP00000009650"/>
<organism evidence="9 10">
    <name type="scientific">Ornithorhynchus anatinus</name>
    <name type="common">Duckbill platypus</name>
    <dbReference type="NCBI Taxonomy" id="9258"/>
    <lineage>
        <taxon>Eukaryota</taxon>
        <taxon>Metazoa</taxon>
        <taxon>Chordata</taxon>
        <taxon>Craniata</taxon>
        <taxon>Vertebrata</taxon>
        <taxon>Euteleostomi</taxon>
        <taxon>Mammalia</taxon>
        <taxon>Monotremata</taxon>
        <taxon>Ornithorhynchidae</taxon>
        <taxon>Ornithorhynchus</taxon>
    </lineage>
</organism>
<dbReference type="Bgee" id="ENSOANG00000006059">
    <property type="expression patterns" value="Expressed in fibroblast and 6 other cell types or tissues"/>
</dbReference>
<reference evidence="9" key="2">
    <citation type="submission" date="2025-08" db="UniProtKB">
        <authorList>
            <consortium name="Ensembl"/>
        </authorList>
    </citation>
    <scope>IDENTIFICATION</scope>
    <source>
        <strain evidence="9">Glennie</strain>
    </source>
</reference>
<evidence type="ECO:0000256" key="8">
    <source>
        <dbReference type="SAM" id="SignalP"/>
    </source>
</evidence>
<dbReference type="AlphaFoldDB" id="F6PP05"/>
<dbReference type="CTD" id="374395"/>
<dbReference type="RefSeq" id="XP_028916920.1">
    <property type="nucleotide sequence ID" value="XM_029061087.1"/>
</dbReference>
<dbReference type="PANTHER" id="PTHR31056">
    <property type="entry name" value="TRANSMEMBRANE PROTEIN 179B"/>
    <property type="match status" value="1"/>
</dbReference>
<protein>
    <submittedName>
        <fullName evidence="9">Transmembrane protein 179B</fullName>
    </submittedName>
</protein>
<dbReference type="OrthoDB" id="8914435at2759"/>
<evidence type="ECO:0000256" key="5">
    <source>
        <dbReference type="ARBA" id="ARBA00093776"/>
    </source>
</evidence>
<proteinExistence type="inferred from homology"/>
<evidence type="ECO:0000256" key="6">
    <source>
        <dbReference type="SAM" id="MobiDB-lite"/>
    </source>
</evidence>
<feature type="transmembrane region" description="Helical" evidence="7">
    <location>
        <begin position="98"/>
        <end position="123"/>
    </location>
</feature>
<comment type="similarity">
    <text evidence="5">Belongs to the TMEM179 family.</text>
</comment>
<keyword evidence="10" id="KW-1185">Reference proteome</keyword>
<dbReference type="OMA" id="YWVYTFC"/>
<evidence type="ECO:0000256" key="4">
    <source>
        <dbReference type="ARBA" id="ARBA00023136"/>
    </source>
</evidence>
<keyword evidence="3 7" id="KW-1133">Transmembrane helix</keyword>
<dbReference type="PANTHER" id="PTHR31056:SF1">
    <property type="entry name" value="TRANSMEMBRANE PROTEIN 179B"/>
    <property type="match status" value="1"/>
</dbReference>
<dbReference type="Proteomes" id="UP000002279">
    <property type="component" value="Chromosome 3"/>
</dbReference>
<keyword evidence="8" id="KW-0732">Signal</keyword>
<evidence type="ECO:0000256" key="3">
    <source>
        <dbReference type="ARBA" id="ARBA00022989"/>
    </source>
</evidence>
<dbReference type="InterPro" id="IPR029776">
    <property type="entry name" value="TMEM179B"/>
</dbReference>
<dbReference type="GO" id="GO:0005730">
    <property type="term" value="C:nucleolus"/>
    <property type="evidence" value="ECO:0007669"/>
    <property type="project" value="Ensembl"/>
</dbReference>
<evidence type="ECO:0000256" key="7">
    <source>
        <dbReference type="SAM" id="Phobius"/>
    </source>
</evidence>
<feature type="region of interest" description="Disordered" evidence="6">
    <location>
        <begin position="194"/>
        <end position="223"/>
    </location>
</feature>
<dbReference type="KEGG" id="oaa:100086930"/>
<comment type="subcellular location">
    <subcellularLocation>
        <location evidence="1">Membrane</location>
        <topology evidence="1">Multi-pass membrane protein</topology>
    </subcellularLocation>
</comment>
<feature type="transmembrane region" description="Helical" evidence="7">
    <location>
        <begin position="64"/>
        <end position="86"/>
    </location>
</feature>
<reference evidence="9" key="3">
    <citation type="submission" date="2025-09" db="UniProtKB">
        <authorList>
            <consortium name="Ensembl"/>
        </authorList>
    </citation>
    <scope>IDENTIFICATION</scope>
    <source>
        <strain evidence="9">Glennie</strain>
    </source>
</reference>
<dbReference type="GeneID" id="100086930"/>
<evidence type="ECO:0000256" key="1">
    <source>
        <dbReference type="ARBA" id="ARBA00004141"/>
    </source>
</evidence>
<evidence type="ECO:0000256" key="2">
    <source>
        <dbReference type="ARBA" id="ARBA00022692"/>
    </source>
</evidence>
<evidence type="ECO:0000313" key="10">
    <source>
        <dbReference type="Proteomes" id="UP000002279"/>
    </source>
</evidence>
<sequence length="223" mass="23712">MALSGRQRAELVLAAAAFLCGAVAAAALTRTQASFGGSCPLYGRPDWNGSVLSLPQPSAPSLCYFVAGTSGFLGLYCLLVLLYWIYSSYIEDSPRGRVALGVSLAVSAVGVSAVLLTACILQVGTDSLCASLVRSKAVKSCPEVEKISWTPPGTGLQSYTNLHNATAASWVSLALWCLILMLQGVEWKYQTPPFRPSERGDPEWSSETDALFRSRPSPTSRGN</sequence>
<evidence type="ECO:0000313" key="9">
    <source>
        <dbReference type="Ensembl" id="ENSOANP00000009650.3"/>
    </source>
</evidence>
<dbReference type="GO" id="GO:0016607">
    <property type="term" value="C:nuclear speck"/>
    <property type="evidence" value="ECO:0007669"/>
    <property type="project" value="Ensembl"/>
</dbReference>
<keyword evidence="2 7" id="KW-0812">Transmembrane</keyword>
<reference evidence="9 10" key="1">
    <citation type="journal article" date="2008" name="Nature">
        <title>Genome analysis of the platypus reveals unique signatures of evolution.</title>
        <authorList>
            <person name="Warren W.C."/>
            <person name="Hillier L.W."/>
            <person name="Marshall Graves J.A."/>
            <person name="Birney E."/>
            <person name="Ponting C.P."/>
            <person name="Grutzner F."/>
            <person name="Belov K."/>
            <person name="Miller W."/>
            <person name="Clarke L."/>
            <person name="Chinwalla A.T."/>
            <person name="Yang S.P."/>
            <person name="Heger A."/>
            <person name="Locke D.P."/>
            <person name="Miethke P."/>
            <person name="Waters P.D."/>
            <person name="Veyrunes F."/>
            <person name="Fulton L."/>
            <person name="Fulton B."/>
            <person name="Graves T."/>
            <person name="Wallis J."/>
            <person name="Puente X.S."/>
            <person name="Lopez-Otin C."/>
            <person name="Ordonez G.R."/>
            <person name="Eichler E.E."/>
            <person name="Chen L."/>
            <person name="Cheng Z."/>
            <person name="Deakin J.E."/>
            <person name="Alsop A."/>
            <person name="Thompson K."/>
            <person name="Kirby P."/>
            <person name="Papenfuss A.T."/>
            <person name="Wakefield M.J."/>
            <person name="Olender T."/>
            <person name="Lancet D."/>
            <person name="Huttley G.A."/>
            <person name="Smit A.F."/>
            <person name="Pask A."/>
            <person name="Temple-Smith P."/>
            <person name="Batzer M.A."/>
            <person name="Walker J.A."/>
            <person name="Konkel M.K."/>
            <person name="Harris R.S."/>
            <person name="Whittington C.M."/>
            <person name="Wong E.S."/>
            <person name="Gemmell N.J."/>
            <person name="Buschiazzo E."/>
            <person name="Vargas Jentzsch I.M."/>
            <person name="Merkel A."/>
            <person name="Schmitz J."/>
            <person name="Zemann A."/>
            <person name="Churakov G."/>
            <person name="Kriegs J.O."/>
            <person name="Brosius J."/>
            <person name="Murchison E.P."/>
            <person name="Sachidanandam R."/>
            <person name="Smith C."/>
            <person name="Hannon G.J."/>
            <person name="Tsend-Ayush E."/>
            <person name="McMillan D."/>
            <person name="Attenborough R."/>
            <person name="Rens W."/>
            <person name="Ferguson-Smith M."/>
            <person name="Lefevre C.M."/>
            <person name="Sharp J.A."/>
            <person name="Nicholas K.R."/>
            <person name="Ray D.A."/>
            <person name="Kube M."/>
            <person name="Reinhardt R."/>
            <person name="Pringle T.H."/>
            <person name="Taylor J."/>
            <person name="Jones R.C."/>
            <person name="Nixon B."/>
            <person name="Dacheux J.L."/>
            <person name="Niwa H."/>
            <person name="Sekita Y."/>
            <person name="Huang X."/>
            <person name="Stark A."/>
            <person name="Kheradpour P."/>
            <person name="Kellis M."/>
            <person name="Flicek P."/>
            <person name="Chen Y."/>
            <person name="Webber C."/>
            <person name="Hardison R."/>
            <person name="Nelson J."/>
            <person name="Hallsworth-Pepin K."/>
            <person name="Delehaunty K."/>
            <person name="Markovic C."/>
            <person name="Minx P."/>
            <person name="Feng Y."/>
            <person name="Kremitzki C."/>
            <person name="Mitreva M."/>
            <person name="Glasscock J."/>
            <person name="Wylie T."/>
            <person name="Wohldmann P."/>
            <person name="Thiru P."/>
            <person name="Nhan M.N."/>
            <person name="Pohl C.S."/>
            <person name="Smith S.M."/>
            <person name="Hou S."/>
            <person name="Nefedov M."/>
            <person name="de Jong P.J."/>
            <person name="Renfree M.B."/>
            <person name="Mardis E.R."/>
            <person name="Wilson R.K."/>
        </authorList>
    </citation>
    <scope>NUCLEOTIDE SEQUENCE [LARGE SCALE GENOMIC DNA]</scope>
    <source>
        <strain evidence="9 10">Glennie</strain>
    </source>
</reference>
<dbReference type="Ensembl" id="ENSOANT00000009652.3">
    <property type="protein sequence ID" value="ENSOANP00000009650.3"/>
    <property type="gene ID" value="ENSOANG00000006059.3"/>
</dbReference>
<dbReference type="FunCoup" id="F6PP05">
    <property type="interactions" value="635"/>
</dbReference>
<dbReference type="eggNOG" id="ENOG502S28I">
    <property type="taxonomic scope" value="Eukaryota"/>
</dbReference>